<dbReference type="GO" id="GO:0006310">
    <property type="term" value="P:DNA recombination"/>
    <property type="evidence" value="ECO:0007669"/>
    <property type="project" value="InterPro"/>
</dbReference>
<dbReference type="PANTHER" id="PTHR30255">
    <property type="entry name" value="SINGLE-STRANDED-DNA-SPECIFIC EXONUCLEASE RECJ"/>
    <property type="match status" value="1"/>
</dbReference>
<evidence type="ECO:0000313" key="11">
    <source>
        <dbReference type="Proteomes" id="UP000306888"/>
    </source>
</evidence>
<dbReference type="SUPFAM" id="SSF64182">
    <property type="entry name" value="DHH phosphoesterases"/>
    <property type="match status" value="1"/>
</dbReference>
<dbReference type="InterPro" id="IPR041122">
    <property type="entry name" value="RecJ_OB"/>
</dbReference>
<dbReference type="OrthoDB" id="9809852at2"/>
<feature type="domain" description="DDH" evidence="7">
    <location>
        <begin position="78"/>
        <end position="235"/>
    </location>
</feature>
<dbReference type="Pfam" id="PF17768">
    <property type="entry name" value="RecJ_OB"/>
    <property type="match status" value="1"/>
</dbReference>
<keyword evidence="3" id="KW-0540">Nuclease</keyword>
<dbReference type="EMBL" id="SRYR01000001">
    <property type="protein sequence ID" value="TGY43752.1"/>
    <property type="molecule type" value="Genomic_DNA"/>
</dbReference>
<dbReference type="InterPro" id="IPR004610">
    <property type="entry name" value="RecJ"/>
</dbReference>
<keyword evidence="6" id="KW-0175">Coiled coil</keyword>
<comment type="caution">
    <text evidence="10">The sequence shown here is derived from an EMBL/GenBank/DDBJ whole genome shotgun (WGS) entry which is preliminary data.</text>
</comment>
<feature type="domain" description="DHHA1" evidence="8">
    <location>
        <begin position="356"/>
        <end position="448"/>
    </location>
</feature>
<dbReference type="Pfam" id="PF01368">
    <property type="entry name" value="DHH"/>
    <property type="match status" value="1"/>
</dbReference>
<protein>
    <recommendedName>
        <fullName evidence="2">Single-stranded-DNA-specific exonuclease RecJ</fullName>
    </recommendedName>
</protein>
<evidence type="ECO:0000259" key="7">
    <source>
        <dbReference type="Pfam" id="PF01368"/>
    </source>
</evidence>
<dbReference type="Pfam" id="PF02272">
    <property type="entry name" value="DHHA1"/>
    <property type="match status" value="1"/>
</dbReference>
<dbReference type="InterPro" id="IPR003156">
    <property type="entry name" value="DHHA1_dom"/>
</dbReference>
<sequence length="595" mass="67731">MKENWILTNKKESFLKLSNSIEENPLVLRLLANRGIDDINLAKRFLYGTVKDMYDGYLMKDMKKGVSIIKNAIENNKKIIIYGDYDCDGVNSTTILYKALKKVNANYSYYIPNREEEGYGMHSGRIRKLKEEGYEVILTCDNGISAFEQVEIAKELNMEVVITDHHDIPIRENEDGALVKSIPIADAVINPKRSDCNYPFKMLCGAGIALKFSKCLFDEFNIEEEAIMDLFQFAAIATVCDVVDLVDENRIIVKKGLELLNNTKNLGILELKKSTGLFDKKLEEYHLGFVIGPCINATGRLETADLSVELLITEDENRAKALANQLSELNSIRQDLTKESTERVLRSLDNELKKDDKVIVVYDKDIHESIAGIVAGRIKEKYNLPCIVLTGAKEMPKGSARSIEGYNITEELSKCKELIEKFGGHPMAAGLSLKEENIDTLRRRLNENCHLTDEDVVPIVKIDLPLSLNYLNEELIAVVEDLRPFGKGNPSPLFAVKDLNIERMWLLGKEKNFLKLRFSFYKNERKLYIDGVTFDKLEDFRESFIGIYGEDKYIEAAETSFLNIKADVIYYPSINEFKGSRTVQMNIKNIRLKTI</sequence>
<dbReference type="Gene3D" id="3.90.1640.30">
    <property type="match status" value="1"/>
</dbReference>
<dbReference type="AlphaFoldDB" id="A0A4S2DPL5"/>
<evidence type="ECO:0000259" key="8">
    <source>
        <dbReference type="Pfam" id="PF02272"/>
    </source>
</evidence>
<dbReference type="GO" id="GO:0006281">
    <property type="term" value="P:DNA repair"/>
    <property type="evidence" value="ECO:0007669"/>
    <property type="project" value="InterPro"/>
</dbReference>
<organism evidence="10 11">
    <name type="scientific">Clostridium sartagoforme</name>
    <dbReference type="NCBI Taxonomy" id="84031"/>
    <lineage>
        <taxon>Bacteria</taxon>
        <taxon>Bacillati</taxon>
        <taxon>Bacillota</taxon>
        <taxon>Clostridia</taxon>
        <taxon>Eubacteriales</taxon>
        <taxon>Clostridiaceae</taxon>
        <taxon>Clostridium</taxon>
    </lineage>
</organism>
<proteinExistence type="inferred from homology"/>
<dbReference type="InterPro" id="IPR001667">
    <property type="entry name" value="DDH_dom"/>
</dbReference>
<dbReference type="GO" id="GO:0003676">
    <property type="term" value="F:nucleic acid binding"/>
    <property type="evidence" value="ECO:0007669"/>
    <property type="project" value="InterPro"/>
</dbReference>
<evidence type="ECO:0000256" key="3">
    <source>
        <dbReference type="ARBA" id="ARBA00022722"/>
    </source>
</evidence>
<evidence type="ECO:0000256" key="5">
    <source>
        <dbReference type="ARBA" id="ARBA00022839"/>
    </source>
</evidence>
<evidence type="ECO:0000313" key="10">
    <source>
        <dbReference type="EMBL" id="TGY43752.1"/>
    </source>
</evidence>
<evidence type="ECO:0000256" key="4">
    <source>
        <dbReference type="ARBA" id="ARBA00022801"/>
    </source>
</evidence>
<feature type="domain" description="RecJ OB" evidence="9">
    <location>
        <begin position="462"/>
        <end position="588"/>
    </location>
</feature>
<name>A0A4S2DPL5_9CLOT</name>
<evidence type="ECO:0000259" key="9">
    <source>
        <dbReference type="Pfam" id="PF17768"/>
    </source>
</evidence>
<keyword evidence="4" id="KW-0378">Hydrolase</keyword>
<dbReference type="InterPro" id="IPR051673">
    <property type="entry name" value="SSDNA_exonuclease_RecJ"/>
</dbReference>
<dbReference type="GO" id="GO:0008409">
    <property type="term" value="F:5'-3' exonuclease activity"/>
    <property type="evidence" value="ECO:0007669"/>
    <property type="project" value="InterPro"/>
</dbReference>
<dbReference type="RefSeq" id="WP_136004395.1">
    <property type="nucleotide sequence ID" value="NZ_SRYR01000001.1"/>
</dbReference>
<dbReference type="PANTHER" id="PTHR30255:SF2">
    <property type="entry name" value="SINGLE-STRANDED-DNA-SPECIFIC EXONUCLEASE RECJ"/>
    <property type="match status" value="1"/>
</dbReference>
<dbReference type="Proteomes" id="UP000306888">
    <property type="component" value="Unassembled WGS sequence"/>
</dbReference>
<feature type="coiled-coil region" evidence="6">
    <location>
        <begin position="312"/>
        <end position="339"/>
    </location>
</feature>
<comment type="similarity">
    <text evidence="1">Belongs to the RecJ family.</text>
</comment>
<evidence type="ECO:0000256" key="2">
    <source>
        <dbReference type="ARBA" id="ARBA00019841"/>
    </source>
</evidence>
<dbReference type="InterPro" id="IPR038763">
    <property type="entry name" value="DHH_sf"/>
</dbReference>
<evidence type="ECO:0000256" key="1">
    <source>
        <dbReference type="ARBA" id="ARBA00005915"/>
    </source>
</evidence>
<keyword evidence="5 10" id="KW-0269">Exonuclease</keyword>
<gene>
    <name evidence="10" type="primary">recJ</name>
    <name evidence="10" type="ORF">E5347_02750</name>
</gene>
<reference evidence="10 11" key="1">
    <citation type="submission" date="2019-04" db="EMBL/GenBank/DDBJ databases">
        <title>Microbes associate with the intestines of laboratory mice.</title>
        <authorList>
            <person name="Navarre W."/>
            <person name="Wong E."/>
            <person name="Huang K."/>
            <person name="Tropini C."/>
            <person name="Ng K."/>
            <person name="Yu B."/>
        </authorList>
    </citation>
    <scope>NUCLEOTIDE SEQUENCE [LARGE SCALE GENOMIC DNA]</scope>
    <source>
        <strain evidence="10 11">NM50_B9-20</strain>
    </source>
</reference>
<evidence type="ECO:0000256" key="6">
    <source>
        <dbReference type="SAM" id="Coils"/>
    </source>
</evidence>
<dbReference type="NCBIfam" id="TIGR00644">
    <property type="entry name" value="recJ"/>
    <property type="match status" value="1"/>
</dbReference>
<dbReference type="Gene3D" id="3.10.310.30">
    <property type="match status" value="1"/>
</dbReference>
<accession>A0A4S2DPL5</accession>
<keyword evidence="11" id="KW-1185">Reference proteome</keyword>